<proteinExistence type="predicted"/>
<sequence length="180" mass="20376">MDTDGGAVAVEGQSLPLFVTNRKQEFLDDTVSSQKSSTCVPVECFGWGRIDWKKYYSMIRSLFTKHTGDNNGEQQRDALDLDERCTIDVDNTKKRDVVDVRETMEAKQGDVAAAKELESELIKVVEVLHMVSCRELTEYNHKLGCNVTTQFCSENIAFFDLDEEVVVVRKTIEERKAGDP</sequence>
<organism evidence="1 2">
    <name type="scientific">Leersia perrieri</name>
    <dbReference type="NCBI Taxonomy" id="77586"/>
    <lineage>
        <taxon>Eukaryota</taxon>
        <taxon>Viridiplantae</taxon>
        <taxon>Streptophyta</taxon>
        <taxon>Embryophyta</taxon>
        <taxon>Tracheophyta</taxon>
        <taxon>Spermatophyta</taxon>
        <taxon>Magnoliopsida</taxon>
        <taxon>Liliopsida</taxon>
        <taxon>Poales</taxon>
        <taxon>Poaceae</taxon>
        <taxon>BOP clade</taxon>
        <taxon>Oryzoideae</taxon>
        <taxon>Oryzeae</taxon>
        <taxon>Oryzinae</taxon>
        <taxon>Leersia</taxon>
    </lineage>
</organism>
<dbReference type="Proteomes" id="UP000032180">
    <property type="component" value="Chromosome 12"/>
</dbReference>
<dbReference type="AlphaFoldDB" id="A0A0D9XZH6"/>
<protein>
    <submittedName>
        <fullName evidence="1">Uncharacterized protein</fullName>
    </submittedName>
</protein>
<name>A0A0D9XZH6_9ORYZ</name>
<reference evidence="1" key="3">
    <citation type="submission" date="2015-04" db="UniProtKB">
        <authorList>
            <consortium name="EnsemblPlants"/>
        </authorList>
    </citation>
    <scope>IDENTIFICATION</scope>
</reference>
<accession>A0A0D9XZH6</accession>
<keyword evidence="2" id="KW-1185">Reference proteome</keyword>
<dbReference type="STRING" id="77586.A0A0D9XZH6"/>
<reference evidence="2" key="2">
    <citation type="submission" date="2013-12" db="EMBL/GenBank/DDBJ databases">
        <authorList>
            <person name="Yu Y."/>
            <person name="Lee S."/>
            <person name="de Baynast K."/>
            <person name="Wissotski M."/>
            <person name="Liu L."/>
            <person name="Talag J."/>
            <person name="Goicoechea J."/>
            <person name="Angelova A."/>
            <person name="Jetty R."/>
            <person name="Kudrna D."/>
            <person name="Golser W."/>
            <person name="Rivera L."/>
            <person name="Zhang J."/>
            <person name="Wing R."/>
        </authorList>
    </citation>
    <scope>NUCLEOTIDE SEQUENCE</scope>
</reference>
<evidence type="ECO:0000313" key="1">
    <source>
        <dbReference type="EnsemblPlants" id="LPERR12G10510.1"/>
    </source>
</evidence>
<dbReference type="EnsemblPlants" id="LPERR12G10510.1">
    <property type="protein sequence ID" value="LPERR12G10510.1"/>
    <property type="gene ID" value="LPERR12G10510"/>
</dbReference>
<dbReference type="HOGENOM" id="CLU_1498407_0_0_1"/>
<evidence type="ECO:0000313" key="2">
    <source>
        <dbReference type="Proteomes" id="UP000032180"/>
    </source>
</evidence>
<reference evidence="1 2" key="1">
    <citation type="submission" date="2012-08" db="EMBL/GenBank/DDBJ databases">
        <title>Oryza genome evolution.</title>
        <authorList>
            <person name="Wing R.A."/>
        </authorList>
    </citation>
    <scope>NUCLEOTIDE SEQUENCE</scope>
</reference>
<dbReference type="Gramene" id="LPERR12G10510.1">
    <property type="protein sequence ID" value="LPERR12G10510.1"/>
    <property type="gene ID" value="LPERR12G10510"/>
</dbReference>